<dbReference type="InterPro" id="IPR027359">
    <property type="entry name" value="Volt_channel_dom_sf"/>
</dbReference>
<dbReference type="PRINTS" id="PR01498">
    <property type="entry name" value="SHAWCHANNEL"/>
</dbReference>
<evidence type="ECO:0000256" key="9">
    <source>
        <dbReference type="ARBA" id="ARBA00023065"/>
    </source>
</evidence>
<feature type="compositionally biased region" description="Acidic residues" evidence="13">
    <location>
        <begin position="803"/>
        <end position="816"/>
    </location>
</feature>
<dbReference type="GO" id="GO:0043679">
    <property type="term" value="C:axon terminus"/>
    <property type="evidence" value="ECO:0007669"/>
    <property type="project" value="TreeGrafter"/>
</dbReference>
<dbReference type="SUPFAM" id="SSF81324">
    <property type="entry name" value="Voltage-gated potassium channels"/>
    <property type="match status" value="1"/>
</dbReference>
<dbReference type="InterPro" id="IPR003968">
    <property type="entry name" value="K_chnl_volt-dep_Kv"/>
</dbReference>
<dbReference type="AlphaFoldDB" id="A0A0R1DLX9"/>
<evidence type="ECO:0000256" key="5">
    <source>
        <dbReference type="ARBA" id="ARBA00022826"/>
    </source>
</evidence>
<evidence type="ECO:0000256" key="7">
    <source>
        <dbReference type="ARBA" id="ARBA00022958"/>
    </source>
</evidence>
<evidence type="ECO:0000259" key="15">
    <source>
        <dbReference type="SMART" id="SM00225"/>
    </source>
</evidence>
<evidence type="ECO:0000256" key="2">
    <source>
        <dbReference type="ARBA" id="ARBA00022448"/>
    </source>
</evidence>
<keyword evidence="11" id="KW-0407">Ion channel</keyword>
<sequence>MDGENRIILNVGGIRYETYKATLKKIPATRLSRLTEALANYDPVLNEYFFDRHPGVFTQILNYYRTGKLHYPTDVCGPLFEEELEFWGLDSNQVEPCCWSTYSIHRDTQNTLAILDKLDIENEKPTEEQIARLFGFEEALSNGELNCWQRIKPKIWAMFDEPSSSTGAKIVAGMSVFFIFVSVISFCLKTHPGFRVDLPSGVHDAHGPGTGGPPHGHDPMGEPPQTHQYHQHSITPPSGSIGPTFRVTNYTSYSSGNFTAPGQATPIATIKGGQRQRLKRNINGSILNEFIEEKILGHNGRRKHGWIETYGQPHEAFFYVELVCNVWFFIEVIIRLIVSPNLWQFIKSPVNIIDFTATLSFYTDVMQRMGEYTGLLEAFSIVRIMRLFKLTRHSPGLRILIHTFKASAKELTLLVFFLVLGIVFFASLAYYAEKLQDNPDNQFKSIPLGLWWAIVTMTTVGYGDVAPKTYPGMFVGALCALAGVLTIALPVPVIVSNFSMFYSHTQARSKLPKKRRRVLPVEQPRRKREPTAPHRGRTNAIKQTPPTGPGLVAGGVGPVGAGGAGLGGHAVGHPAAGVPMFKDAFGGAKIADYLSVPAVQSLQPRAATTGHDFMLPLQPKLLGPLERKDQHPLQLTAHNLASDTHQLMYSGHAHSQHKVGGGAAVLNVPPTLSMSHTQMPPGIASMGQRTPNLSFRAAHGASSQVATLQQPIPHAHACHASSNCNIKISVASAAGLSMGCPDEFRTPKVTLLDDLSDDVNSSTDDCGDCCLVDDSDTYEGTTINNGPSGQENGTEAIRLDEGLLDNDVQDEEEDGEGSGVGGDSGDSLGGIYIGPRH</sequence>
<feature type="transmembrane region" description="Helical" evidence="14">
    <location>
        <begin position="411"/>
        <end position="431"/>
    </location>
</feature>
<dbReference type="PRINTS" id="PR00169">
    <property type="entry name" value="KCHANNEL"/>
</dbReference>
<evidence type="ECO:0000256" key="12">
    <source>
        <dbReference type="ARBA" id="ARBA00061303"/>
    </source>
</evidence>
<dbReference type="Proteomes" id="UP000002282">
    <property type="component" value="Chromosome 2L"/>
</dbReference>
<evidence type="ECO:0000256" key="3">
    <source>
        <dbReference type="ARBA" id="ARBA00022538"/>
    </source>
</evidence>
<feature type="domain" description="BTB" evidence="15">
    <location>
        <begin position="5"/>
        <end position="105"/>
    </location>
</feature>
<dbReference type="GO" id="GO:0051260">
    <property type="term" value="P:protein homooligomerization"/>
    <property type="evidence" value="ECO:0007669"/>
    <property type="project" value="InterPro"/>
</dbReference>
<reference evidence="16 17" key="2">
    <citation type="journal article" date="2007" name="PLoS Biol.">
        <title>Principles of genome evolution in the Drosophila melanogaster species group.</title>
        <authorList>
            <person name="Ranz J.M."/>
            <person name="Maurin D."/>
            <person name="Chan Y.S."/>
            <person name="von Grotthuss M."/>
            <person name="Hillier L.W."/>
            <person name="Roote J."/>
            <person name="Ashburner M."/>
            <person name="Bergman C.M."/>
        </authorList>
    </citation>
    <scope>NUCLEOTIDE SEQUENCE [LARGE SCALE GENOMIC DNA]</scope>
    <source>
        <strain evidence="17">Tai18E2 / Tucson 14021-0261.01</strain>
    </source>
</reference>
<evidence type="ECO:0000313" key="17">
    <source>
        <dbReference type="Proteomes" id="UP000002282"/>
    </source>
</evidence>
<dbReference type="GO" id="GO:0008076">
    <property type="term" value="C:voltage-gated potassium channel complex"/>
    <property type="evidence" value="ECO:0007669"/>
    <property type="project" value="InterPro"/>
</dbReference>
<evidence type="ECO:0000256" key="4">
    <source>
        <dbReference type="ARBA" id="ARBA00022692"/>
    </source>
</evidence>
<keyword evidence="4 14" id="KW-0812">Transmembrane</keyword>
<name>A0A0R1DLX9_DROYA</name>
<accession>A0A0R1DLX9</accession>
<evidence type="ECO:0000256" key="10">
    <source>
        <dbReference type="ARBA" id="ARBA00023136"/>
    </source>
</evidence>
<keyword evidence="7" id="KW-0630">Potassium</keyword>
<feature type="compositionally biased region" description="Polar residues" evidence="13">
    <location>
        <begin position="225"/>
        <end position="234"/>
    </location>
</feature>
<dbReference type="GO" id="GO:0032590">
    <property type="term" value="C:dendrite membrane"/>
    <property type="evidence" value="ECO:0007669"/>
    <property type="project" value="TreeGrafter"/>
</dbReference>
<keyword evidence="6" id="KW-0851">Voltage-gated channel</keyword>
<dbReference type="Pfam" id="PF02214">
    <property type="entry name" value="BTB_2"/>
    <property type="match status" value="1"/>
</dbReference>
<evidence type="ECO:0000256" key="1">
    <source>
        <dbReference type="ARBA" id="ARBA00004141"/>
    </source>
</evidence>
<evidence type="ECO:0000256" key="13">
    <source>
        <dbReference type="SAM" id="MobiDB-lite"/>
    </source>
</evidence>
<evidence type="ECO:0000256" key="14">
    <source>
        <dbReference type="SAM" id="Phobius"/>
    </source>
</evidence>
<feature type="region of interest" description="Disordered" evidence="13">
    <location>
        <begin position="803"/>
        <end position="837"/>
    </location>
</feature>
<keyword evidence="5" id="KW-0631">Potassium channel</keyword>
<dbReference type="InterPro" id="IPR011333">
    <property type="entry name" value="SKP1/BTB/POZ_sf"/>
</dbReference>
<keyword evidence="9" id="KW-0406">Ion transport</keyword>
<dbReference type="InterPro" id="IPR028325">
    <property type="entry name" value="VG_K_chnl"/>
</dbReference>
<dbReference type="GO" id="GO:0001508">
    <property type="term" value="P:action potential"/>
    <property type="evidence" value="ECO:0007669"/>
    <property type="project" value="TreeGrafter"/>
</dbReference>
<comment type="similarity">
    <text evidence="12">Belongs to the potassium channel family. C (Shaw) (TC 1.A.1.2) subfamily. Shaw sub-subfamily.</text>
</comment>
<feature type="transmembrane region" description="Helical" evidence="14">
    <location>
        <begin position="443"/>
        <end position="462"/>
    </location>
</feature>
<evidence type="ECO:0000313" key="16">
    <source>
        <dbReference type="EMBL" id="KRJ97950.1"/>
    </source>
</evidence>
<keyword evidence="8 14" id="KW-1133">Transmembrane helix</keyword>
<dbReference type="FunFam" id="3.30.710.10:FF:000020">
    <property type="entry name" value="Potassium voltage-gated channel protein Shaw"/>
    <property type="match status" value="1"/>
</dbReference>
<keyword evidence="10 14" id="KW-0472">Membrane</keyword>
<reference evidence="16 17" key="1">
    <citation type="journal article" date="2007" name="Nature">
        <title>Evolution of genes and genomes on the Drosophila phylogeny.</title>
        <authorList>
            <consortium name="Drosophila 12 Genomes Consortium"/>
            <person name="Clark A.G."/>
            <person name="Eisen M.B."/>
            <person name="Smith D.R."/>
            <person name="Bergman C.M."/>
            <person name="Oliver B."/>
            <person name="Markow T.A."/>
            <person name="Kaufman T.C."/>
            <person name="Kellis M."/>
            <person name="Gelbart W."/>
            <person name="Iyer V.N."/>
            <person name="Pollard D.A."/>
            <person name="Sackton T.B."/>
            <person name="Larracuente A.M."/>
            <person name="Singh N.D."/>
            <person name="Abad J.P."/>
            <person name="Abt D.N."/>
            <person name="Adryan B."/>
            <person name="Aguade M."/>
            <person name="Akashi H."/>
            <person name="Anderson W.W."/>
            <person name="Aquadro C.F."/>
            <person name="Ardell D.H."/>
            <person name="Arguello R."/>
            <person name="Artieri C.G."/>
            <person name="Barbash D.A."/>
            <person name="Barker D."/>
            <person name="Barsanti P."/>
            <person name="Batterham P."/>
            <person name="Batzoglou S."/>
            <person name="Begun D."/>
            <person name="Bhutkar A."/>
            <person name="Blanco E."/>
            <person name="Bosak S.A."/>
            <person name="Bradley R.K."/>
            <person name="Brand A.D."/>
            <person name="Brent M.R."/>
            <person name="Brooks A.N."/>
            <person name="Brown R.H."/>
            <person name="Butlin R.K."/>
            <person name="Caggese C."/>
            <person name="Calvi B.R."/>
            <person name="Bernardo de Carvalho A."/>
            <person name="Caspi A."/>
            <person name="Castrezana S."/>
            <person name="Celniker S.E."/>
            <person name="Chang J.L."/>
            <person name="Chapple C."/>
            <person name="Chatterji S."/>
            <person name="Chinwalla A."/>
            <person name="Civetta A."/>
            <person name="Clifton S.W."/>
            <person name="Comeron J.M."/>
            <person name="Costello J.C."/>
            <person name="Coyne J.A."/>
            <person name="Daub J."/>
            <person name="David R.G."/>
            <person name="Delcher A.L."/>
            <person name="Delehaunty K."/>
            <person name="Do C.B."/>
            <person name="Ebling H."/>
            <person name="Edwards K."/>
            <person name="Eickbush T."/>
            <person name="Evans J.D."/>
            <person name="Filipski A."/>
            <person name="Findeiss S."/>
            <person name="Freyhult E."/>
            <person name="Fulton L."/>
            <person name="Fulton R."/>
            <person name="Garcia A.C."/>
            <person name="Gardiner A."/>
            <person name="Garfield D.A."/>
            <person name="Garvin B.E."/>
            <person name="Gibson G."/>
            <person name="Gilbert D."/>
            <person name="Gnerre S."/>
            <person name="Godfrey J."/>
            <person name="Good R."/>
            <person name="Gotea V."/>
            <person name="Gravely B."/>
            <person name="Greenberg A.J."/>
            <person name="Griffiths-Jones S."/>
            <person name="Gross S."/>
            <person name="Guigo R."/>
            <person name="Gustafson E.A."/>
            <person name="Haerty W."/>
            <person name="Hahn M.W."/>
            <person name="Halligan D.L."/>
            <person name="Halpern A.L."/>
            <person name="Halter G.M."/>
            <person name="Han M.V."/>
            <person name="Heger A."/>
            <person name="Hillier L."/>
            <person name="Hinrichs A.S."/>
            <person name="Holmes I."/>
            <person name="Hoskins R.A."/>
            <person name="Hubisz M.J."/>
            <person name="Hultmark D."/>
            <person name="Huntley M.A."/>
            <person name="Jaffe D.B."/>
            <person name="Jagadeeshan S."/>
            <person name="Jeck W.R."/>
            <person name="Johnson J."/>
            <person name="Jones C.D."/>
            <person name="Jordan W.C."/>
            <person name="Karpen G.H."/>
            <person name="Kataoka E."/>
            <person name="Keightley P.D."/>
            <person name="Kheradpour P."/>
            <person name="Kirkness E.F."/>
            <person name="Koerich L.B."/>
            <person name="Kristiansen K."/>
            <person name="Kudrna D."/>
            <person name="Kulathinal R.J."/>
            <person name="Kumar S."/>
            <person name="Kwok R."/>
            <person name="Lander E."/>
            <person name="Langley C.H."/>
            <person name="Lapoint R."/>
            <person name="Lazzaro B.P."/>
            <person name="Lee S.J."/>
            <person name="Levesque L."/>
            <person name="Li R."/>
            <person name="Lin C.F."/>
            <person name="Lin M.F."/>
            <person name="Lindblad-Toh K."/>
            <person name="Llopart A."/>
            <person name="Long M."/>
            <person name="Low L."/>
            <person name="Lozovsky E."/>
            <person name="Lu J."/>
            <person name="Luo M."/>
            <person name="Machado C.A."/>
            <person name="Makalowski W."/>
            <person name="Marzo M."/>
            <person name="Matsuda M."/>
            <person name="Matzkin L."/>
            <person name="McAllister B."/>
            <person name="McBride C.S."/>
            <person name="McKernan B."/>
            <person name="McKernan K."/>
            <person name="Mendez-Lago M."/>
            <person name="Minx P."/>
            <person name="Mollenhauer M.U."/>
            <person name="Montooth K."/>
            <person name="Mount S.M."/>
            <person name="Mu X."/>
            <person name="Myers E."/>
            <person name="Negre B."/>
            <person name="Newfeld S."/>
            <person name="Nielsen R."/>
            <person name="Noor M.A."/>
            <person name="O'Grady P."/>
            <person name="Pachter L."/>
            <person name="Papaceit M."/>
            <person name="Parisi M.J."/>
            <person name="Parisi M."/>
            <person name="Parts L."/>
            <person name="Pedersen J.S."/>
            <person name="Pesole G."/>
            <person name="Phillippy A.M."/>
            <person name="Ponting C.P."/>
            <person name="Pop M."/>
            <person name="Porcelli D."/>
            <person name="Powell J.R."/>
            <person name="Prohaska S."/>
            <person name="Pruitt K."/>
            <person name="Puig M."/>
            <person name="Quesneville H."/>
            <person name="Ram K.R."/>
            <person name="Rand D."/>
            <person name="Rasmussen M.D."/>
            <person name="Reed L.K."/>
            <person name="Reenan R."/>
            <person name="Reily A."/>
            <person name="Remington K.A."/>
            <person name="Rieger T.T."/>
            <person name="Ritchie M.G."/>
            <person name="Robin C."/>
            <person name="Rogers Y.H."/>
            <person name="Rohde C."/>
            <person name="Rozas J."/>
            <person name="Rubenfield M.J."/>
            <person name="Ruiz A."/>
            <person name="Russo S."/>
            <person name="Salzberg S.L."/>
            <person name="Sanchez-Gracia A."/>
            <person name="Saranga D.J."/>
            <person name="Sato H."/>
            <person name="Schaeffer S.W."/>
            <person name="Schatz M.C."/>
            <person name="Schlenke T."/>
            <person name="Schwartz R."/>
            <person name="Segarra C."/>
            <person name="Singh R.S."/>
            <person name="Sirot L."/>
            <person name="Sirota M."/>
            <person name="Sisneros N.B."/>
            <person name="Smith C.D."/>
            <person name="Smith T.F."/>
            <person name="Spieth J."/>
            <person name="Stage D.E."/>
            <person name="Stark A."/>
            <person name="Stephan W."/>
            <person name="Strausberg R.L."/>
            <person name="Strempel S."/>
            <person name="Sturgill D."/>
            <person name="Sutton G."/>
            <person name="Sutton G.G."/>
            <person name="Tao W."/>
            <person name="Teichmann S."/>
            <person name="Tobari Y.N."/>
            <person name="Tomimura Y."/>
            <person name="Tsolas J.M."/>
            <person name="Valente V.L."/>
            <person name="Venter E."/>
            <person name="Venter J.C."/>
            <person name="Vicario S."/>
            <person name="Vieira F.G."/>
            <person name="Vilella A.J."/>
            <person name="Villasante A."/>
            <person name="Walenz B."/>
            <person name="Wang J."/>
            <person name="Wasserman M."/>
            <person name="Watts T."/>
            <person name="Wilson D."/>
            <person name="Wilson R.K."/>
            <person name="Wing R.A."/>
            <person name="Wolfner M.F."/>
            <person name="Wong A."/>
            <person name="Wong G.K."/>
            <person name="Wu C.I."/>
            <person name="Wu G."/>
            <person name="Yamamoto D."/>
            <person name="Yang H.P."/>
            <person name="Yang S.P."/>
            <person name="Yorke J.A."/>
            <person name="Yoshida K."/>
            <person name="Zdobnov E."/>
            <person name="Zhang P."/>
            <person name="Zhang Y."/>
            <person name="Zimin A.V."/>
            <person name="Baldwin J."/>
            <person name="Abdouelleil A."/>
            <person name="Abdulkadir J."/>
            <person name="Abebe A."/>
            <person name="Abera B."/>
            <person name="Abreu J."/>
            <person name="Acer S.C."/>
            <person name="Aftuck L."/>
            <person name="Alexander A."/>
            <person name="An P."/>
            <person name="Anderson E."/>
            <person name="Anderson S."/>
            <person name="Arachi H."/>
            <person name="Azer M."/>
            <person name="Bachantsang P."/>
            <person name="Barry A."/>
            <person name="Bayul T."/>
            <person name="Berlin A."/>
            <person name="Bessette D."/>
            <person name="Bloom T."/>
            <person name="Blye J."/>
            <person name="Boguslavskiy L."/>
            <person name="Bonnet C."/>
            <person name="Boukhgalter B."/>
            <person name="Bourzgui I."/>
            <person name="Brown A."/>
            <person name="Cahill P."/>
            <person name="Channer S."/>
            <person name="Cheshatsang Y."/>
            <person name="Chuda L."/>
            <person name="Citroen M."/>
            <person name="Collymore A."/>
            <person name="Cooke P."/>
            <person name="Costello M."/>
            <person name="D'Aco K."/>
            <person name="Daza R."/>
            <person name="De Haan G."/>
            <person name="DeGray S."/>
            <person name="DeMaso C."/>
            <person name="Dhargay N."/>
            <person name="Dooley K."/>
            <person name="Dooley E."/>
            <person name="Doricent M."/>
            <person name="Dorje P."/>
            <person name="Dorjee K."/>
            <person name="Dupes A."/>
            <person name="Elong R."/>
            <person name="Falk J."/>
            <person name="Farina A."/>
            <person name="Faro S."/>
            <person name="Ferguson D."/>
            <person name="Fisher S."/>
            <person name="Foley C.D."/>
            <person name="Franke A."/>
            <person name="Friedrich D."/>
            <person name="Gadbois L."/>
            <person name="Gearin G."/>
            <person name="Gearin C.R."/>
            <person name="Giannoukos G."/>
            <person name="Goode T."/>
            <person name="Graham J."/>
            <person name="Grandbois E."/>
            <person name="Grewal S."/>
            <person name="Gyaltsen K."/>
            <person name="Hafez N."/>
            <person name="Hagos B."/>
            <person name="Hall J."/>
            <person name="Henson C."/>
            <person name="Hollinger A."/>
            <person name="Honan T."/>
            <person name="Huard M.D."/>
            <person name="Hughes L."/>
            <person name="Hurhula B."/>
            <person name="Husby M.E."/>
            <person name="Kamat A."/>
            <person name="Kanga B."/>
            <person name="Kashin S."/>
            <person name="Khazanovich D."/>
            <person name="Kisner P."/>
            <person name="Lance K."/>
            <person name="Lara M."/>
            <person name="Lee W."/>
            <person name="Lennon N."/>
            <person name="Letendre F."/>
            <person name="LeVine R."/>
            <person name="Lipovsky A."/>
            <person name="Liu X."/>
            <person name="Liu J."/>
            <person name="Liu S."/>
            <person name="Lokyitsang T."/>
            <person name="Lokyitsang Y."/>
            <person name="Lubonja R."/>
            <person name="Lui A."/>
            <person name="MacDonald P."/>
            <person name="Magnisalis V."/>
            <person name="Maru K."/>
            <person name="Matthews C."/>
            <person name="McCusker W."/>
            <person name="McDonough S."/>
            <person name="Mehta T."/>
            <person name="Meldrim J."/>
            <person name="Meneus L."/>
            <person name="Mihai O."/>
            <person name="Mihalev A."/>
            <person name="Mihova T."/>
            <person name="Mittelman R."/>
            <person name="Mlenga V."/>
            <person name="Montmayeur A."/>
            <person name="Mulrain L."/>
            <person name="Navidi A."/>
            <person name="Naylor J."/>
            <person name="Negash T."/>
            <person name="Nguyen T."/>
            <person name="Nguyen N."/>
            <person name="Nicol R."/>
            <person name="Norbu C."/>
            <person name="Norbu N."/>
            <person name="Novod N."/>
            <person name="O'Neill B."/>
            <person name="Osman S."/>
            <person name="Markiewicz E."/>
            <person name="Oyono O.L."/>
            <person name="Patti C."/>
            <person name="Phunkhang P."/>
            <person name="Pierre F."/>
            <person name="Priest M."/>
            <person name="Raghuraman S."/>
            <person name="Rege F."/>
            <person name="Reyes R."/>
            <person name="Rise C."/>
            <person name="Rogov P."/>
            <person name="Ross K."/>
            <person name="Ryan E."/>
            <person name="Settipalli S."/>
            <person name="Shea T."/>
            <person name="Sherpa N."/>
            <person name="Shi L."/>
            <person name="Shih D."/>
            <person name="Sparrow T."/>
            <person name="Spaulding J."/>
            <person name="Stalker J."/>
            <person name="Stange-Thomann N."/>
            <person name="Stavropoulos S."/>
            <person name="Stone C."/>
            <person name="Strader C."/>
            <person name="Tesfaye S."/>
            <person name="Thomson T."/>
            <person name="Thoulutsang Y."/>
            <person name="Thoulutsang D."/>
            <person name="Topham K."/>
            <person name="Topping I."/>
            <person name="Tsamla T."/>
            <person name="Vassiliev H."/>
            <person name="Vo A."/>
            <person name="Wangchuk T."/>
            <person name="Wangdi T."/>
            <person name="Weiand M."/>
            <person name="Wilkinson J."/>
            <person name="Wilson A."/>
            <person name="Yadav S."/>
            <person name="Young G."/>
            <person name="Yu Q."/>
            <person name="Zembek L."/>
            <person name="Zhong D."/>
            <person name="Zimmer A."/>
            <person name="Zwirko Z."/>
            <person name="Jaffe D.B."/>
            <person name="Alvarez P."/>
            <person name="Brockman W."/>
            <person name="Butler J."/>
            <person name="Chin C."/>
            <person name="Gnerre S."/>
            <person name="Grabherr M."/>
            <person name="Kleber M."/>
            <person name="Mauceli E."/>
            <person name="MacCallum I."/>
        </authorList>
    </citation>
    <scope>NUCLEOTIDE SEQUENCE [LARGE SCALE GENOMIC DNA]</scope>
    <source>
        <strain evidence="17">Tai18E2 / Tucson 14021-0261.01</strain>
    </source>
</reference>
<dbReference type="GO" id="GO:0042734">
    <property type="term" value="C:presynaptic membrane"/>
    <property type="evidence" value="ECO:0007669"/>
    <property type="project" value="TreeGrafter"/>
</dbReference>
<keyword evidence="2" id="KW-0813">Transport</keyword>
<dbReference type="GO" id="GO:0045211">
    <property type="term" value="C:postsynaptic membrane"/>
    <property type="evidence" value="ECO:0007669"/>
    <property type="project" value="TreeGrafter"/>
</dbReference>
<feature type="region of interest" description="Disordered" evidence="13">
    <location>
        <begin position="511"/>
        <end position="549"/>
    </location>
</feature>
<dbReference type="FunFam" id="1.10.287.70:FF:000002">
    <property type="entry name" value="Potassium voltage-gated channel subfamily a member"/>
    <property type="match status" value="1"/>
</dbReference>
<evidence type="ECO:0000256" key="8">
    <source>
        <dbReference type="ARBA" id="ARBA00022989"/>
    </source>
</evidence>
<dbReference type="CDD" id="cd18416">
    <property type="entry name" value="BTB_Shaw-like"/>
    <property type="match status" value="1"/>
</dbReference>
<dbReference type="GO" id="GO:0030431">
    <property type="term" value="P:sleep"/>
    <property type="evidence" value="ECO:0007669"/>
    <property type="project" value="UniProtKB-ARBA"/>
</dbReference>
<proteinExistence type="inferred from homology"/>
<dbReference type="Gene3D" id="1.20.120.350">
    <property type="entry name" value="Voltage-gated potassium channels. Chain C"/>
    <property type="match status" value="1"/>
</dbReference>
<protein>
    <submittedName>
        <fullName evidence="16">Uncharacterized protein, isoform D</fullName>
    </submittedName>
</protein>
<dbReference type="OrthoDB" id="10025005at2759"/>
<dbReference type="InterPro" id="IPR000210">
    <property type="entry name" value="BTB/POZ_dom"/>
</dbReference>
<dbReference type="PANTHER" id="PTHR11537">
    <property type="entry name" value="VOLTAGE-GATED POTASSIUM CHANNEL"/>
    <property type="match status" value="1"/>
</dbReference>
<feature type="transmembrane region" description="Helical" evidence="14">
    <location>
        <begin position="474"/>
        <end position="495"/>
    </location>
</feature>
<feature type="transmembrane region" description="Helical" evidence="14">
    <location>
        <begin position="170"/>
        <end position="188"/>
    </location>
</feature>
<comment type="subcellular location">
    <subcellularLocation>
        <location evidence="1">Membrane</location>
        <topology evidence="1">Multi-pass membrane protein</topology>
    </subcellularLocation>
</comment>
<feature type="compositionally biased region" description="Gly residues" evidence="13">
    <location>
        <begin position="817"/>
        <end position="837"/>
    </location>
</feature>
<dbReference type="GO" id="GO:0032809">
    <property type="term" value="C:neuronal cell body membrane"/>
    <property type="evidence" value="ECO:0007669"/>
    <property type="project" value="TreeGrafter"/>
</dbReference>
<keyword evidence="17" id="KW-1185">Reference proteome</keyword>
<evidence type="ECO:0000256" key="6">
    <source>
        <dbReference type="ARBA" id="ARBA00022882"/>
    </source>
</evidence>
<evidence type="ECO:0000256" key="11">
    <source>
        <dbReference type="ARBA" id="ARBA00023303"/>
    </source>
</evidence>
<dbReference type="SUPFAM" id="SSF54695">
    <property type="entry name" value="POZ domain"/>
    <property type="match status" value="1"/>
</dbReference>
<dbReference type="PANTHER" id="PTHR11537:SF278">
    <property type="entry name" value="SHAW-LIKE, ISOFORM C"/>
    <property type="match status" value="1"/>
</dbReference>
<dbReference type="InterPro" id="IPR003131">
    <property type="entry name" value="T1-type_BTB"/>
</dbReference>
<gene>
    <name evidence="16" type="primary">Dyak\GE10555</name>
    <name evidence="16" type="synonym">dyak_GLEANR_1047</name>
    <name evidence="16" type="synonym">GE10555</name>
    <name evidence="16" type="ORF">Dyak_GE10555</name>
</gene>
<dbReference type="Pfam" id="PF00520">
    <property type="entry name" value="Ion_trans"/>
    <property type="match status" value="1"/>
</dbReference>
<dbReference type="GO" id="GO:0005251">
    <property type="term" value="F:delayed rectifier potassium channel activity"/>
    <property type="evidence" value="ECO:0007669"/>
    <property type="project" value="TreeGrafter"/>
</dbReference>
<keyword evidence="3" id="KW-0633">Potassium transport</keyword>
<dbReference type="Gene3D" id="3.30.710.10">
    <property type="entry name" value="Potassium Channel Kv1.1, Chain A"/>
    <property type="match status" value="1"/>
</dbReference>
<dbReference type="SMART" id="SM00225">
    <property type="entry name" value="BTB"/>
    <property type="match status" value="1"/>
</dbReference>
<dbReference type="InterPro" id="IPR003974">
    <property type="entry name" value="K_chnl_volt-dep_Kv3"/>
</dbReference>
<dbReference type="InterPro" id="IPR005821">
    <property type="entry name" value="Ion_trans_dom"/>
</dbReference>
<dbReference type="Gene3D" id="1.10.287.70">
    <property type="match status" value="1"/>
</dbReference>
<dbReference type="PRINTS" id="PR01491">
    <property type="entry name" value="KVCHANNEL"/>
</dbReference>
<dbReference type="EMBL" id="CM000157">
    <property type="protein sequence ID" value="KRJ97950.1"/>
    <property type="molecule type" value="Genomic_DNA"/>
</dbReference>
<organism evidence="16 17">
    <name type="scientific">Drosophila yakuba</name>
    <name type="common">Fruit fly</name>
    <dbReference type="NCBI Taxonomy" id="7245"/>
    <lineage>
        <taxon>Eukaryota</taxon>
        <taxon>Metazoa</taxon>
        <taxon>Ecdysozoa</taxon>
        <taxon>Arthropoda</taxon>
        <taxon>Hexapoda</taxon>
        <taxon>Insecta</taxon>
        <taxon>Pterygota</taxon>
        <taxon>Neoptera</taxon>
        <taxon>Endopterygota</taxon>
        <taxon>Diptera</taxon>
        <taxon>Brachycera</taxon>
        <taxon>Muscomorpha</taxon>
        <taxon>Ephydroidea</taxon>
        <taxon>Drosophilidae</taxon>
        <taxon>Drosophila</taxon>
        <taxon>Sophophora</taxon>
    </lineage>
</organism>
<feature type="region of interest" description="Disordered" evidence="13">
    <location>
        <begin position="201"/>
        <end position="234"/>
    </location>
</feature>